<evidence type="ECO:0000256" key="12">
    <source>
        <dbReference type="ARBA" id="ARBA00023204"/>
    </source>
</evidence>
<evidence type="ECO:0000256" key="3">
    <source>
        <dbReference type="ARBA" id="ARBA00012495"/>
    </source>
</evidence>
<dbReference type="Proteomes" id="UP000438429">
    <property type="component" value="Unassembled WGS sequence"/>
</dbReference>
<keyword evidence="10" id="KW-0862">Zinc</keyword>
<dbReference type="InterPro" id="IPR013087">
    <property type="entry name" value="Znf_C2H2_type"/>
</dbReference>
<dbReference type="GO" id="GO:0005654">
    <property type="term" value="C:nucleoplasm"/>
    <property type="evidence" value="ECO:0007669"/>
    <property type="project" value="UniProtKB-SubCell"/>
</dbReference>
<dbReference type="InterPro" id="IPR011146">
    <property type="entry name" value="HIT-like"/>
</dbReference>
<evidence type="ECO:0000256" key="2">
    <source>
        <dbReference type="ARBA" id="ARBA00004642"/>
    </source>
</evidence>
<evidence type="ECO:0000256" key="7">
    <source>
        <dbReference type="ARBA" id="ARBA00022763"/>
    </source>
</evidence>
<dbReference type="InterPro" id="IPR032566">
    <property type="entry name" value="Znf-C2HE"/>
</dbReference>
<comment type="subcellular location">
    <subcellularLocation>
        <location evidence="1">Nucleus</location>
        <location evidence="1">Nucleolus</location>
    </subcellularLocation>
    <subcellularLocation>
        <location evidence="2">Nucleus</location>
        <location evidence="2">Nucleoplasm</location>
    </subcellularLocation>
</comment>
<evidence type="ECO:0000313" key="22">
    <source>
        <dbReference type="EMBL" id="KAF0037374.1"/>
    </source>
</evidence>
<dbReference type="FunFam" id="3.30.428.10:FF:000004">
    <property type="entry name" value="aprataxin isoform X2"/>
    <property type="match status" value="1"/>
</dbReference>
<comment type="caution">
    <text evidence="22">The sequence shown here is derived from an EMBL/GenBank/DDBJ whole genome shotgun (WGS) entry which is preliminary data.</text>
</comment>
<keyword evidence="13" id="KW-0539">Nucleus</keyword>
<comment type="function">
    <text evidence="18">DNA-binding protein involved in single-strand DNA break repair, double-strand DNA break repair and base excision repair. Resolves abortive DNA ligation intermediates formed either at base excision sites, or when DNA ligases attempt to repair non-ligatable breaks induced by reactive oxygen species. Catalyzes the release of adenylate groups covalently linked to 5'-phosphate termini, resulting in the production of 5'-phosphate termini that can be efficiently rejoined. Also able to hydrolyze adenosine 5'-monophosphoramidate (AMP-NH(2)) and diadenosine tetraphosphate (AppppA), but with lower catalytic activity. Likewise, catalyzes the release of 3'-linked guanosine (DNAppG) and inosine (DNAppI) from DNA, but has higher specific activity with 5'-linked adenosine (AppDNA).</text>
</comment>
<dbReference type="GO" id="GO:1990165">
    <property type="term" value="F:single-strand break-containing DNA binding"/>
    <property type="evidence" value="ECO:0007669"/>
    <property type="project" value="TreeGrafter"/>
</dbReference>
<protein>
    <recommendedName>
        <fullName evidence="5">Aprataxin</fullName>
        <ecNumber evidence="4">3.6.1.71</ecNumber>
        <ecNumber evidence="3">3.6.1.72</ecNumber>
    </recommendedName>
    <alternativeName>
        <fullName evidence="15">Forkhead-associated domain histidine triad-like protein</fullName>
    </alternativeName>
</protein>
<dbReference type="PROSITE" id="PS00892">
    <property type="entry name" value="HIT_1"/>
    <property type="match status" value="1"/>
</dbReference>
<evidence type="ECO:0000259" key="21">
    <source>
        <dbReference type="PROSITE" id="PS51084"/>
    </source>
</evidence>
<evidence type="ECO:0000256" key="5">
    <source>
        <dbReference type="ARBA" id="ARBA00018614"/>
    </source>
</evidence>
<dbReference type="GO" id="GO:0005730">
    <property type="term" value="C:nucleolus"/>
    <property type="evidence" value="ECO:0007669"/>
    <property type="project" value="UniProtKB-SubCell"/>
</dbReference>
<organism evidence="22 23">
    <name type="scientific">Scophthalmus maximus</name>
    <name type="common">Turbot</name>
    <name type="synonym">Psetta maxima</name>
    <dbReference type="NCBI Taxonomy" id="52904"/>
    <lineage>
        <taxon>Eukaryota</taxon>
        <taxon>Metazoa</taxon>
        <taxon>Chordata</taxon>
        <taxon>Craniata</taxon>
        <taxon>Vertebrata</taxon>
        <taxon>Euteleostomi</taxon>
        <taxon>Actinopterygii</taxon>
        <taxon>Neopterygii</taxon>
        <taxon>Teleostei</taxon>
        <taxon>Neoteleostei</taxon>
        <taxon>Acanthomorphata</taxon>
        <taxon>Carangaria</taxon>
        <taxon>Pleuronectiformes</taxon>
        <taxon>Pleuronectoidei</taxon>
        <taxon>Scophthalmidae</taxon>
        <taxon>Scophthalmus</taxon>
    </lineage>
</organism>
<dbReference type="EC" id="3.6.1.72" evidence="3"/>
<feature type="region of interest" description="Disordered" evidence="20">
    <location>
        <begin position="163"/>
        <end position="225"/>
    </location>
</feature>
<evidence type="ECO:0000256" key="20">
    <source>
        <dbReference type="SAM" id="MobiDB-lite"/>
    </source>
</evidence>
<evidence type="ECO:0000256" key="14">
    <source>
        <dbReference type="ARBA" id="ARBA00024601"/>
    </source>
</evidence>
<proteinExistence type="predicted"/>
<evidence type="ECO:0000313" key="23">
    <source>
        <dbReference type="Proteomes" id="UP000438429"/>
    </source>
</evidence>
<evidence type="ECO:0000256" key="1">
    <source>
        <dbReference type="ARBA" id="ARBA00004604"/>
    </source>
</evidence>
<comment type="catalytic activity">
    <reaction evidence="17">
        <text>a 5'-end adenosine-5'-diphospho-5'-ribonucleoside-2'-deoxyribonucleotide-DNA + H2O = a 5'-end 5'-phospho-ribonucleoside-2'-deoxyribonucleotide-DNA + AMP + 2 H(+)</text>
        <dbReference type="Rhea" id="RHEA:52132"/>
        <dbReference type="Rhea" id="RHEA-COMP:13182"/>
        <dbReference type="Rhea" id="RHEA-COMP:13183"/>
        <dbReference type="ChEBI" id="CHEBI:15377"/>
        <dbReference type="ChEBI" id="CHEBI:15378"/>
        <dbReference type="ChEBI" id="CHEBI:136414"/>
        <dbReference type="ChEBI" id="CHEBI:136415"/>
        <dbReference type="ChEBI" id="CHEBI:456215"/>
        <dbReference type="EC" id="3.6.1.71"/>
    </reaction>
</comment>
<sequence length="397" mass="45266">MSRHRRGTHIQMLGSVTGDNFEQPQIFRCDVNFLRRGSRRRTTSVSHRAPVAAKKREEFKYDVKMPNCWLISEDGSHKPIQLPHLQTVVLGRGPETTIKDKKCSRQQVELKAECNKGYVKVKQLGVNPTSIDTVVVGTGSEVKMKPGQQLHVVNQLYPYTVQFKEDPTGSHGGSKRPRESASEDRENQREAQKTKAAKQTEKVSVPVSHGDATNTSEGVGHWSQGLKTSMQDPKMQVYKDDKVVVIKDKYPKARYHWLVLPWQSIPSLKALREEHCDLVKHMQQVADQMVEQCPDASSLRFRTGYHAIPSMSHVHLHVISQDFDSPCLKNKKHWNSFTTDYFIESHDLFQMLEANGRVTVKEGASELLKLPLRCHVCRKDIPTIPALKEHLKSHFPR</sequence>
<dbReference type="GO" id="GO:0008270">
    <property type="term" value="F:zinc ion binding"/>
    <property type="evidence" value="ECO:0007669"/>
    <property type="project" value="UniProtKB-KW"/>
</dbReference>
<dbReference type="InterPro" id="IPR019808">
    <property type="entry name" value="Histidine_triad_CS"/>
</dbReference>
<dbReference type="Pfam" id="PF16278">
    <property type="entry name" value="zf-C2HE"/>
    <property type="match status" value="1"/>
</dbReference>
<dbReference type="PANTHER" id="PTHR12486:SF4">
    <property type="entry name" value="APRATAXIN"/>
    <property type="match status" value="1"/>
</dbReference>
<evidence type="ECO:0000256" key="16">
    <source>
        <dbReference type="ARBA" id="ARBA00044639"/>
    </source>
</evidence>
<dbReference type="Pfam" id="PF11969">
    <property type="entry name" value="DcpS_C"/>
    <property type="match status" value="1"/>
</dbReference>
<reference evidence="22 23" key="1">
    <citation type="submission" date="2019-06" db="EMBL/GenBank/DDBJ databases">
        <title>Draft genomes of female and male turbot (Scophthalmus maximus).</title>
        <authorList>
            <person name="Xu H."/>
            <person name="Xu X.-W."/>
            <person name="Shao C."/>
            <person name="Chen S."/>
        </authorList>
    </citation>
    <scope>NUCLEOTIDE SEQUENCE [LARGE SCALE GENOMIC DNA]</scope>
    <source>
        <strain evidence="22">Ysfricsl-2016a</strain>
        <tissue evidence="22">Blood</tissue>
    </source>
</reference>
<dbReference type="Pfam" id="PF17913">
    <property type="entry name" value="FHA_2"/>
    <property type="match status" value="1"/>
</dbReference>
<keyword evidence="8" id="KW-0863">Zinc-finger</keyword>
<feature type="compositionally biased region" description="Basic and acidic residues" evidence="20">
    <location>
        <begin position="176"/>
        <end position="201"/>
    </location>
</feature>
<dbReference type="EC" id="3.6.1.71" evidence="4"/>
<dbReference type="SUPFAM" id="SSF49879">
    <property type="entry name" value="SMAD/FHA domain"/>
    <property type="match status" value="1"/>
</dbReference>
<evidence type="ECO:0000256" key="18">
    <source>
        <dbReference type="ARBA" id="ARBA00045142"/>
    </source>
</evidence>
<keyword evidence="12" id="KW-0234">DNA repair</keyword>
<dbReference type="EMBL" id="VEVO01000009">
    <property type="protein sequence ID" value="KAF0037374.1"/>
    <property type="molecule type" value="Genomic_DNA"/>
</dbReference>
<dbReference type="SUPFAM" id="SSF54197">
    <property type="entry name" value="HIT-like"/>
    <property type="match status" value="1"/>
</dbReference>
<evidence type="ECO:0000256" key="19">
    <source>
        <dbReference type="PROSITE-ProRule" id="PRU00464"/>
    </source>
</evidence>
<feature type="domain" description="HIT" evidence="21">
    <location>
        <begin position="223"/>
        <end position="328"/>
    </location>
</feature>
<keyword evidence="11" id="KW-0238">DNA-binding</keyword>
<keyword evidence="7" id="KW-0227">DNA damage</keyword>
<accession>A0A6A4T2D5</accession>
<evidence type="ECO:0000256" key="9">
    <source>
        <dbReference type="ARBA" id="ARBA00022801"/>
    </source>
</evidence>
<evidence type="ECO:0000256" key="4">
    <source>
        <dbReference type="ARBA" id="ARBA00012496"/>
    </source>
</evidence>
<dbReference type="InterPro" id="IPR041388">
    <property type="entry name" value="FHA_2"/>
</dbReference>
<dbReference type="Gene3D" id="3.30.428.10">
    <property type="entry name" value="HIT-like"/>
    <property type="match status" value="1"/>
</dbReference>
<evidence type="ECO:0000256" key="17">
    <source>
        <dbReference type="ARBA" id="ARBA00044713"/>
    </source>
</evidence>
<evidence type="ECO:0000256" key="11">
    <source>
        <dbReference type="ARBA" id="ARBA00023125"/>
    </source>
</evidence>
<dbReference type="InterPro" id="IPR036265">
    <property type="entry name" value="HIT-like_sf"/>
</dbReference>
<dbReference type="CDD" id="cd01278">
    <property type="entry name" value="aprataxin_related"/>
    <property type="match status" value="1"/>
</dbReference>
<dbReference type="GO" id="GO:0003697">
    <property type="term" value="F:single-stranded DNA binding"/>
    <property type="evidence" value="ECO:0007669"/>
    <property type="project" value="TreeGrafter"/>
</dbReference>
<dbReference type="Gene3D" id="2.60.200.20">
    <property type="match status" value="1"/>
</dbReference>
<dbReference type="GO" id="GO:0000012">
    <property type="term" value="P:single strand break repair"/>
    <property type="evidence" value="ECO:0007669"/>
    <property type="project" value="TreeGrafter"/>
</dbReference>
<evidence type="ECO:0000256" key="13">
    <source>
        <dbReference type="ARBA" id="ARBA00023242"/>
    </source>
</evidence>
<comment type="catalytic activity">
    <reaction evidence="16">
        <text>a 5'-end adenosine-5'-diphospho-5'-2'-deoxyribonucleoside-DNA + H2O = a 5'-end 5'-phospho-2'-deoxyribonucleoside-DNA + AMP + 2 H(+)</text>
        <dbReference type="Rhea" id="RHEA:52128"/>
        <dbReference type="Rhea" id="RHEA-COMP:13180"/>
        <dbReference type="Rhea" id="RHEA-COMP:13181"/>
        <dbReference type="ChEBI" id="CHEBI:15377"/>
        <dbReference type="ChEBI" id="CHEBI:15378"/>
        <dbReference type="ChEBI" id="CHEBI:136412"/>
        <dbReference type="ChEBI" id="CHEBI:136413"/>
        <dbReference type="ChEBI" id="CHEBI:456215"/>
        <dbReference type="EC" id="3.6.1.71"/>
    </reaction>
</comment>
<dbReference type="PANTHER" id="PTHR12486">
    <property type="entry name" value="APRATAXIN-RELATED"/>
    <property type="match status" value="1"/>
</dbReference>
<name>A0A6A4T2D5_SCOMX</name>
<dbReference type="PROSITE" id="PS00028">
    <property type="entry name" value="ZINC_FINGER_C2H2_1"/>
    <property type="match status" value="1"/>
</dbReference>
<dbReference type="AlphaFoldDB" id="A0A6A4T2D5"/>
<evidence type="ECO:0000256" key="8">
    <source>
        <dbReference type="ARBA" id="ARBA00022771"/>
    </source>
</evidence>
<comment type="catalytic activity">
    <reaction evidence="14">
        <text>a 3'-end 2'-deoxyribonucleotide-3'-diphospho-5'-guanosine-DNA + H2O = a 3'-end 2'-deoxyribonucleotide 3'-phosphate-DNA + GMP + 2 H(+)</text>
        <dbReference type="Rhea" id="RHEA:52140"/>
        <dbReference type="Rhea" id="RHEA-COMP:13186"/>
        <dbReference type="Rhea" id="RHEA-COMP:13187"/>
        <dbReference type="ChEBI" id="CHEBI:15377"/>
        <dbReference type="ChEBI" id="CHEBI:15378"/>
        <dbReference type="ChEBI" id="CHEBI:58115"/>
        <dbReference type="ChEBI" id="CHEBI:136419"/>
        <dbReference type="ChEBI" id="CHEBI:136420"/>
        <dbReference type="EC" id="3.6.1.72"/>
    </reaction>
</comment>
<dbReference type="InterPro" id="IPR008984">
    <property type="entry name" value="SMAD_FHA_dom_sf"/>
</dbReference>
<dbReference type="GO" id="GO:0033699">
    <property type="term" value="F:DNA 5'-adenosine monophosphate hydrolase activity"/>
    <property type="evidence" value="ECO:0007669"/>
    <property type="project" value="UniProtKB-EC"/>
</dbReference>
<feature type="short sequence motif" description="Histidine triad motif" evidence="19">
    <location>
        <begin position="313"/>
        <end position="317"/>
    </location>
</feature>
<dbReference type="GO" id="GO:0030983">
    <property type="term" value="F:mismatched DNA binding"/>
    <property type="evidence" value="ECO:0007669"/>
    <property type="project" value="TreeGrafter"/>
</dbReference>
<dbReference type="PROSITE" id="PS51084">
    <property type="entry name" value="HIT_2"/>
    <property type="match status" value="1"/>
</dbReference>
<keyword evidence="6" id="KW-0479">Metal-binding</keyword>
<gene>
    <name evidence="22" type="ORF">F2P81_010248</name>
</gene>
<evidence type="ECO:0000256" key="15">
    <source>
        <dbReference type="ARBA" id="ARBA00032750"/>
    </source>
</evidence>
<keyword evidence="9" id="KW-0378">Hydrolase</keyword>
<evidence type="ECO:0000256" key="10">
    <source>
        <dbReference type="ARBA" id="ARBA00022833"/>
    </source>
</evidence>
<dbReference type="GO" id="GO:0120108">
    <property type="term" value="F:DNA-3'-diphospho-5'-guanosine diphosphatase activity"/>
    <property type="evidence" value="ECO:0007669"/>
    <property type="project" value="UniProtKB-EC"/>
</dbReference>
<dbReference type="GO" id="GO:0003725">
    <property type="term" value="F:double-stranded RNA binding"/>
    <property type="evidence" value="ECO:0007669"/>
    <property type="project" value="TreeGrafter"/>
</dbReference>
<evidence type="ECO:0000256" key="6">
    <source>
        <dbReference type="ARBA" id="ARBA00022723"/>
    </source>
</evidence>
<dbReference type="FunFam" id="2.60.200.20:FF:000009">
    <property type="entry name" value="bifunctional polynucleotide phosphatase/kinase"/>
    <property type="match status" value="1"/>
</dbReference>